<dbReference type="Pfam" id="PF00583">
    <property type="entry name" value="Acetyltransf_1"/>
    <property type="match status" value="1"/>
</dbReference>
<organism evidence="2 3">
    <name type="scientific">Ferrimicrobium acidiphilum</name>
    <dbReference type="NCBI Taxonomy" id="121039"/>
    <lineage>
        <taxon>Bacteria</taxon>
        <taxon>Bacillati</taxon>
        <taxon>Actinomycetota</taxon>
        <taxon>Acidimicrobiia</taxon>
        <taxon>Acidimicrobiales</taxon>
        <taxon>Acidimicrobiaceae</taxon>
        <taxon>Ferrimicrobium</taxon>
    </lineage>
</organism>
<dbReference type="SUPFAM" id="SSF55729">
    <property type="entry name" value="Acyl-CoA N-acyltransferases (Nat)"/>
    <property type="match status" value="1"/>
</dbReference>
<keyword evidence="3" id="KW-1185">Reference proteome</keyword>
<proteinExistence type="predicted"/>
<evidence type="ECO:0000313" key="3">
    <source>
        <dbReference type="Proteomes" id="UP001560267"/>
    </source>
</evidence>
<comment type="caution">
    <text evidence="2">The sequence shown here is derived from an EMBL/GenBank/DDBJ whole genome shotgun (WGS) entry which is preliminary data.</text>
</comment>
<dbReference type="EMBL" id="JBFSHR010000031">
    <property type="protein sequence ID" value="MEX6429981.1"/>
    <property type="molecule type" value="Genomic_DNA"/>
</dbReference>
<protein>
    <submittedName>
        <fullName evidence="2">GNAT family N-acetyltransferase</fullName>
    </submittedName>
</protein>
<evidence type="ECO:0000259" key="1">
    <source>
        <dbReference type="PROSITE" id="PS51186"/>
    </source>
</evidence>
<dbReference type="CDD" id="cd04301">
    <property type="entry name" value="NAT_SF"/>
    <property type="match status" value="1"/>
</dbReference>
<dbReference type="RefSeq" id="WP_298388127.1">
    <property type="nucleotide sequence ID" value="NZ_JBFSHR010000031.1"/>
</dbReference>
<reference evidence="2 3" key="1">
    <citation type="submission" date="2024-07" db="EMBL/GenBank/DDBJ databases">
        <title>Draft Genome Sequence of Ferrimicrobium acidiphilum Strain YE2023, Isolated from a Pulp of Bioleach Reactor.</title>
        <authorList>
            <person name="Elkina Y.A."/>
            <person name="Bulaeva A.G."/>
            <person name="Beletsky A.V."/>
            <person name="Mardanov A.V."/>
        </authorList>
    </citation>
    <scope>NUCLEOTIDE SEQUENCE [LARGE SCALE GENOMIC DNA]</scope>
    <source>
        <strain evidence="2 3">YE2023</strain>
    </source>
</reference>
<name>A0ABV3Y346_9ACTN</name>
<dbReference type="Gene3D" id="3.40.630.30">
    <property type="match status" value="1"/>
</dbReference>
<dbReference type="Proteomes" id="UP001560267">
    <property type="component" value="Unassembled WGS sequence"/>
</dbReference>
<evidence type="ECO:0000313" key="2">
    <source>
        <dbReference type="EMBL" id="MEX6429981.1"/>
    </source>
</evidence>
<dbReference type="InterPro" id="IPR000182">
    <property type="entry name" value="GNAT_dom"/>
</dbReference>
<accession>A0ABV3Y346</accession>
<sequence>MAGRRMIGIDRGEPRALWTMTPLLLRIDDYFDRVSGWDADRVSVGPLTLFVNRAPWANSARPTPTRQIAGRHLRLLQRRCAHYEMPMQLEWIHELHPELEGVAFREGLAITDHPLLFMRPGGLVPRDRHPSVRILGHDDQALMTSRGVVDVAFDGSMPTTAGIDERDRCVDAMDEDLVSYLRARSGLGRTVTAAALAMPGGPLATGSYHRADTTAEIVGVGTLPAYRRQGLGSDVVHLLCEHAFANGVNTLVLTAKSEQVGALYQVLGFARAGTVMSAHE</sequence>
<feature type="domain" description="N-acetyltransferase" evidence="1">
    <location>
        <begin position="149"/>
        <end position="280"/>
    </location>
</feature>
<dbReference type="InterPro" id="IPR016181">
    <property type="entry name" value="Acyl_CoA_acyltransferase"/>
</dbReference>
<dbReference type="PROSITE" id="PS51186">
    <property type="entry name" value="GNAT"/>
    <property type="match status" value="1"/>
</dbReference>
<gene>
    <name evidence="2" type="ORF">AB6A68_09040</name>
</gene>